<gene>
    <name evidence="1" type="ORF">H8S22_11590</name>
</gene>
<accession>A0ABR7FUC7</accession>
<name>A0ABR7FUC7_9FIRM</name>
<organism evidence="1 2">
    <name type="scientific">Anaerostipes hominis</name>
    <name type="common">ex Liu et al. 2021</name>
    <dbReference type="NCBI Taxonomy" id="2763018"/>
    <lineage>
        <taxon>Bacteria</taxon>
        <taxon>Bacillati</taxon>
        <taxon>Bacillota</taxon>
        <taxon>Clostridia</taxon>
        <taxon>Lachnospirales</taxon>
        <taxon>Lachnospiraceae</taxon>
        <taxon>Anaerostipes</taxon>
    </lineage>
</organism>
<comment type="caution">
    <text evidence="1">The sequence shown here is derived from an EMBL/GenBank/DDBJ whole genome shotgun (WGS) entry which is preliminary data.</text>
</comment>
<evidence type="ECO:0000313" key="1">
    <source>
        <dbReference type="EMBL" id="MBC5678220.1"/>
    </source>
</evidence>
<protein>
    <recommendedName>
        <fullName evidence="3">EF-hand domain-containing protein</fullName>
    </recommendedName>
</protein>
<evidence type="ECO:0000313" key="2">
    <source>
        <dbReference type="Proteomes" id="UP000635828"/>
    </source>
</evidence>
<evidence type="ECO:0008006" key="3">
    <source>
        <dbReference type="Google" id="ProtNLM"/>
    </source>
</evidence>
<sequence>MKEDVAKEAMERAFILMLGIPVMALHDQFGFGRKRIEKFADAVLELYDSFEKGYVSLEDLIQTIFEETGVKIEKK</sequence>
<proteinExistence type="predicted"/>
<dbReference type="EMBL" id="JACOOS010000013">
    <property type="protein sequence ID" value="MBC5678220.1"/>
    <property type="molecule type" value="Genomic_DNA"/>
</dbReference>
<keyword evidence="2" id="KW-1185">Reference proteome</keyword>
<dbReference type="Proteomes" id="UP000635828">
    <property type="component" value="Unassembled WGS sequence"/>
</dbReference>
<dbReference type="RefSeq" id="WP_186992492.1">
    <property type="nucleotide sequence ID" value="NZ_JACOOS010000013.1"/>
</dbReference>
<reference evidence="1 2" key="1">
    <citation type="submission" date="2020-08" db="EMBL/GenBank/DDBJ databases">
        <title>Genome public.</title>
        <authorList>
            <person name="Liu C."/>
            <person name="Sun Q."/>
        </authorList>
    </citation>
    <scope>NUCLEOTIDE SEQUENCE [LARGE SCALE GENOMIC DNA]</scope>
    <source>
        <strain evidence="1 2">NSJ-7</strain>
    </source>
</reference>